<protein>
    <submittedName>
        <fullName evidence="1">Uncharacterized protein</fullName>
    </submittedName>
</protein>
<accession>M0D173</accession>
<comment type="caution">
    <text evidence="1">The sequence shown here is derived from an EMBL/GenBank/DDBJ whole genome shotgun (WGS) entry which is preliminary data.</text>
</comment>
<gene>
    <name evidence="1" type="ORF">C474_15054</name>
</gene>
<dbReference type="InParanoid" id="M0D173"/>
<dbReference type="Proteomes" id="UP000011513">
    <property type="component" value="Unassembled WGS sequence"/>
</dbReference>
<evidence type="ECO:0000313" key="1">
    <source>
        <dbReference type="EMBL" id="ELZ28437.1"/>
    </source>
</evidence>
<name>M0D173_HALPD</name>
<sequence length="66" mass="7708">MNVSEVVPPRFEVRKLSLYLVACWNLVHLVEFVEDVIVELPTSINVMQERLDEGFRWVESVVVVHI</sequence>
<dbReference type="AlphaFoldDB" id="M0D173"/>
<organism evidence="1 2">
    <name type="scientific">Halogeometricum pallidum JCM 14848</name>
    <dbReference type="NCBI Taxonomy" id="1227487"/>
    <lineage>
        <taxon>Archaea</taxon>
        <taxon>Methanobacteriati</taxon>
        <taxon>Methanobacteriota</taxon>
        <taxon>Stenosarchaea group</taxon>
        <taxon>Halobacteria</taxon>
        <taxon>Halobacteriales</taxon>
        <taxon>Haloferacaceae</taxon>
        <taxon>Halogeometricum</taxon>
    </lineage>
</organism>
<keyword evidence="2" id="KW-1185">Reference proteome</keyword>
<reference evidence="1 2" key="1">
    <citation type="journal article" date="2014" name="PLoS Genet.">
        <title>Phylogenetically driven sequencing of extremely halophilic archaea reveals strategies for static and dynamic osmo-response.</title>
        <authorList>
            <person name="Becker E.A."/>
            <person name="Seitzer P.M."/>
            <person name="Tritt A."/>
            <person name="Larsen D."/>
            <person name="Krusor M."/>
            <person name="Yao A.I."/>
            <person name="Wu D."/>
            <person name="Madern D."/>
            <person name="Eisen J.A."/>
            <person name="Darling A.E."/>
            <person name="Facciotti M.T."/>
        </authorList>
    </citation>
    <scope>NUCLEOTIDE SEQUENCE [LARGE SCALE GENOMIC DNA]</scope>
    <source>
        <strain evidence="1 2">JCM 14848</strain>
    </source>
</reference>
<proteinExistence type="predicted"/>
<dbReference type="EMBL" id="AOIV01000037">
    <property type="protein sequence ID" value="ELZ28437.1"/>
    <property type="molecule type" value="Genomic_DNA"/>
</dbReference>
<evidence type="ECO:0000313" key="2">
    <source>
        <dbReference type="Proteomes" id="UP000011513"/>
    </source>
</evidence>